<dbReference type="SMART" id="SM00028">
    <property type="entry name" value="TPR"/>
    <property type="match status" value="9"/>
</dbReference>
<dbReference type="RefSeq" id="WP_085103837.1">
    <property type="nucleotide sequence ID" value="NZ_FWZU01000005.1"/>
</dbReference>
<dbReference type="Pfam" id="PF13424">
    <property type="entry name" value="TPR_12"/>
    <property type="match status" value="1"/>
</dbReference>
<protein>
    <recommendedName>
        <fullName evidence="3">protein O-GlcNAc transferase</fullName>
        <ecNumber evidence="3">2.4.1.255</ecNumber>
    </recommendedName>
</protein>
<evidence type="ECO:0000313" key="10">
    <source>
        <dbReference type="EMBL" id="SMF35645.1"/>
    </source>
</evidence>
<proteinExistence type="inferred from homology"/>
<keyword evidence="6" id="KW-0677">Repeat</keyword>
<keyword evidence="7 8" id="KW-0802">TPR repeat</keyword>
<feature type="repeat" description="TPR" evidence="8">
    <location>
        <begin position="285"/>
        <end position="318"/>
    </location>
</feature>
<keyword evidence="4" id="KW-0328">Glycosyltransferase</keyword>
<dbReference type="SUPFAM" id="SSF53756">
    <property type="entry name" value="UDP-Glycosyltransferase/glycogen phosphorylase"/>
    <property type="match status" value="1"/>
</dbReference>
<dbReference type="Pfam" id="PF13844">
    <property type="entry name" value="Glyco_transf_41"/>
    <property type="match status" value="2"/>
</dbReference>
<comment type="similarity">
    <text evidence="2">Belongs to the glycosyltransferase 41 family. O-GlcNAc transferase subfamily.</text>
</comment>
<dbReference type="Gene3D" id="1.25.40.10">
    <property type="entry name" value="Tetratricopeptide repeat domain"/>
    <property type="match status" value="2"/>
</dbReference>
<evidence type="ECO:0000259" key="9">
    <source>
        <dbReference type="Pfam" id="PF13844"/>
    </source>
</evidence>
<dbReference type="GO" id="GO:0097363">
    <property type="term" value="F:protein O-acetylglucosaminyltransferase activity"/>
    <property type="evidence" value="ECO:0007669"/>
    <property type="project" value="UniProtKB-EC"/>
</dbReference>
<dbReference type="Pfam" id="PF13432">
    <property type="entry name" value="TPR_16"/>
    <property type="match status" value="2"/>
</dbReference>
<keyword evidence="5 10" id="KW-0808">Transferase</keyword>
<dbReference type="SUPFAM" id="SSF48452">
    <property type="entry name" value="TPR-like"/>
    <property type="match status" value="1"/>
</dbReference>
<dbReference type="EMBL" id="FWZU01000005">
    <property type="protein sequence ID" value="SMF35645.1"/>
    <property type="molecule type" value="Genomic_DNA"/>
</dbReference>
<evidence type="ECO:0000256" key="2">
    <source>
        <dbReference type="ARBA" id="ARBA00005386"/>
    </source>
</evidence>
<dbReference type="OrthoDB" id="6193797at2"/>
<dbReference type="PROSITE" id="PS50005">
    <property type="entry name" value="TPR"/>
    <property type="match status" value="4"/>
</dbReference>
<dbReference type="Proteomes" id="UP000192906">
    <property type="component" value="Unassembled WGS sequence"/>
</dbReference>
<reference evidence="11" key="1">
    <citation type="submission" date="2017-04" db="EMBL/GenBank/DDBJ databases">
        <authorList>
            <person name="Varghese N."/>
            <person name="Submissions S."/>
        </authorList>
    </citation>
    <scope>NUCLEOTIDE SEQUENCE [LARGE SCALE GENOMIC DNA]</scope>
    <source>
        <strain evidence="11">K3S</strain>
    </source>
</reference>
<evidence type="ECO:0000256" key="1">
    <source>
        <dbReference type="ARBA" id="ARBA00004922"/>
    </source>
</evidence>
<dbReference type="Gene3D" id="3.40.50.11380">
    <property type="match status" value="1"/>
</dbReference>
<dbReference type="STRING" id="1519643.SAMN06295933_3102"/>
<feature type="repeat" description="TPR" evidence="8">
    <location>
        <begin position="47"/>
        <end position="80"/>
    </location>
</feature>
<evidence type="ECO:0000256" key="5">
    <source>
        <dbReference type="ARBA" id="ARBA00022679"/>
    </source>
</evidence>
<dbReference type="EC" id="2.4.1.255" evidence="3"/>
<evidence type="ECO:0000256" key="8">
    <source>
        <dbReference type="PROSITE-ProRule" id="PRU00339"/>
    </source>
</evidence>
<accession>A0A1X7EKT9</accession>
<evidence type="ECO:0000313" key="11">
    <source>
        <dbReference type="Proteomes" id="UP000192906"/>
    </source>
</evidence>
<dbReference type="AlphaFoldDB" id="A0A1X7EKT9"/>
<dbReference type="PANTHER" id="PTHR44998">
    <property type="match status" value="1"/>
</dbReference>
<feature type="repeat" description="TPR" evidence="8">
    <location>
        <begin position="81"/>
        <end position="114"/>
    </location>
</feature>
<dbReference type="PANTHER" id="PTHR44998:SF1">
    <property type="entry name" value="UDP-N-ACETYLGLUCOSAMINE--PEPTIDE N-ACETYLGLUCOSAMINYLTRANSFERASE 110 KDA SUBUNIT"/>
    <property type="match status" value="1"/>
</dbReference>
<feature type="repeat" description="TPR" evidence="8">
    <location>
        <begin position="251"/>
        <end position="284"/>
    </location>
</feature>
<evidence type="ECO:0000256" key="6">
    <source>
        <dbReference type="ARBA" id="ARBA00022737"/>
    </source>
</evidence>
<evidence type="ECO:0000256" key="3">
    <source>
        <dbReference type="ARBA" id="ARBA00011970"/>
    </source>
</evidence>
<name>A0A1X7EKT9_9BACT</name>
<gene>
    <name evidence="10" type="ORF">SAMN06295933_3102</name>
</gene>
<feature type="domain" description="O-GlcNAc transferase C-terminal" evidence="9">
    <location>
        <begin position="594"/>
        <end position="768"/>
    </location>
</feature>
<dbReference type="InterPro" id="IPR019734">
    <property type="entry name" value="TPR_rpt"/>
</dbReference>
<dbReference type="InterPro" id="IPR029489">
    <property type="entry name" value="OGT/SEC/SPY_C"/>
</dbReference>
<dbReference type="Gene3D" id="3.40.50.2000">
    <property type="entry name" value="Glycogen Phosphorylase B"/>
    <property type="match status" value="1"/>
</dbReference>
<keyword evidence="11" id="KW-1185">Reference proteome</keyword>
<sequence>MNPDENGQLCDELKLISDRAYSLFSAGQVEPAQALWSRVVKLDPDHAVALFMLGLCAQKRGDHTAAVDFLTRASILIPNEADILNSLGVSLKNLGRPAEAFIVFERALALQPDDGFAAFNAGTVLMALGRLDEAARYFKISAQTAELHADALEALIQVLCKLDKDNEALPVCENLIVADPRNPAGHFWLCDILARLNKPEQALPHSRCAVDLAPDNPVYLSQLGDILHKLGRNDDAVLRYRDSLEHDPVDVSTRNNLGAALKTLGKYGLAEEEFKRCLEIDPNHLSALVNLGVSAKESGDAAKASGYFERAVSIAPADLDLKLYLCMSRIPFYYDSDEKITLCREKYEHDLNDLYSAVANAEINGDKKSLAKLADAVGKLQPYYLPYQGQCDRKLMKTYGFVISKAVNVSFSETVTKGQSSFPVIPMVPKEGERIRVGIVSGHFRNHSVWKMPVKGWVSGLDRKRFEVIGYSTSQLVDSETDVARQTFDSFRDNLKTVTALAESVGGDAPHVLIYPELGMDPLCAKSACLRLAPVQCVSWGHPETSGLESIDYFLSSDLMEPVDGQEHYSEQLVRLPGLGIDYIYSLPDPSGDSRADFGLAKTDVVYLCLQTLYKYLPQQDKVFAEIAKRVPDSRFVFIENSGASHLNRRFRTRLEKVFSGAGLNQHERLVFLPSLPGDRFQALIGLGDVFLDSFGWSGCNSSLEAMSKNVAPVTFPGMLMRGRHTAAFLKRMDLGELIASSVEDYVEKAVLLGLDPDYRRKMANLIRERINLCYDGSDAVKGLESFLEEAVRLLPKIDS</sequence>
<evidence type="ECO:0000256" key="7">
    <source>
        <dbReference type="ARBA" id="ARBA00022803"/>
    </source>
</evidence>
<comment type="pathway">
    <text evidence="1">Protein modification; protein glycosylation.</text>
</comment>
<dbReference type="InterPro" id="IPR011990">
    <property type="entry name" value="TPR-like_helical_dom_sf"/>
</dbReference>
<evidence type="ECO:0000256" key="4">
    <source>
        <dbReference type="ARBA" id="ARBA00022676"/>
    </source>
</evidence>
<organism evidence="10 11">
    <name type="scientific">Desulfovibrio gilichinskyi</name>
    <dbReference type="NCBI Taxonomy" id="1519643"/>
    <lineage>
        <taxon>Bacteria</taxon>
        <taxon>Pseudomonadati</taxon>
        <taxon>Thermodesulfobacteriota</taxon>
        <taxon>Desulfovibrionia</taxon>
        <taxon>Desulfovibrionales</taxon>
        <taxon>Desulfovibrionaceae</taxon>
        <taxon>Desulfovibrio</taxon>
    </lineage>
</organism>
<feature type="domain" description="O-GlcNAc transferase C-terminal" evidence="9">
    <location>
        <begin position="425"/>
        <end position="577"/>
    </location>
</feature>